<gene>
    <name evidence="1" type="ORF">R5R35_010740</name>
</gene>
<organism evidence="1 2">
    <name type="scientific">Gryllus longicercus</name>
    <dbReference type="NCBI Taxonomy" id="2509291"/>
    <lineage>
        <taxon>Eukaryota</taxon>
        <taxon>Metazoa</taxon>
        <taxon>Ecdysozoa</taxon>
        <taxon>Arthropoda</taxon>
        <taxon>Hexapoda</taxon>
        <taxon>Insecta</taxon>
        <taxon>Pterygota</taxon>
        <taxon>Neoptera</taxon>
        <taxon>Polyneoptera</taxon>
        <taxon>Orthoptera</taxon>
        <taxon>Ensifera</taxon>
        <taxon>Gryllidea</taxon>
        <taxon>Grylloidea</taxon>
        <taxon>Gryllidae</taxon>
        <taxon>Gryllinae</taxon>
        <taxon>Gryllus</taxon>
    </lineage>
</organism>
<proteinExistence type="predicted"/>
<reference evidence="1 2" key="1">
    <citation type="submission" date="2024-03" db="EMBL/GenBank/DDBJ databases">
        <title>The genome assembly and annotation of the cricket Gryllus longicercus Weissman &amp; Gray.</title>
        <authorList>
            <person name="Szrajer S."/>
            <person name="Gray D."/>
            <person name="Ylla G."/>
        </authorList>
    </citation>
    <scope>NUCLEOTIDE SEQUENCE [LARGE SCALE GENOMIC DNA]</scope>
    <source>
        <strain evidence="1">DAG 2021-001</strain>
        <tissue evidence="1">Whole body minus gut</tissue>
    </source>
</reference>
<dbReference type="EMBL" id="JAZDUA010000581">
    <property type="protein sequence ID" value="KAK7790872.1"/>
    <property type="molecule type" value="Genomic_DNA"/>
</dbReference>
<keyword evidence="2" id="KW-1185">Reference proteome</keyword>
<dbReference type="Proteomes" id="UP001378592">
    <property type="component" value="Unassembled WGS sequence"/>
</dbReference>
<dbReference type="AlphaFoldDB" id="A0AAN9VI82"/>
<comment type="caution">
    <text evidence="1">The sequence shown here is derived from an EMBL/GenBank/DDBJ whole genome shotgun (WGS) entry which is preliminary data.</text>
</comment>
<evidence type="ECO:0000313" key="2">
    <source>
        <dbReference type="Proteomes" id="UP001378592"/>
    </source>
</evidence>
<evidence type="ECO:0000313" key="1">
    <source>
        <dbReference type="EMBL" id="KAK7790872.1"/>
    </source>
</evidence>
<sequence>MHQTDHYEALRERGHDPNMIIFSEPARRESIKGETHFSNSLNDYPVDKIKSSSRYQKLPLRMLISQTAYRDPETRFHEKKQLNFPSKSQEDILSVSAKIMQRDTYPYSQYSRHTKHDVVSSSIKMWLKNPHTRNSSKALQTSGFIEDSANCSELNGFPRNSSIAYNESCEKESLFIQEEIFKTEDIKKNEINGIRECSHNQFESDDNKDVPNRLTIHTEELFSFGDHNFDYENNELFNDRFYLSRMENSQISPSKYSIATKTNSIEFIWDPVTSQSLNEINFDFQEKNLNVSPKSSTSSSSNSYPNEYYHVSDHIEFLNADNSFTSFENISEK</sequence>
<protein>
    <submittedName>
        <fullName evidence="1">Uncharacterized protein</fullName>
    </submittedName>
</protein>
<accession>A0AAN9VI82</accession>
<name>A0AAN9VI82_9ORTH</name>